<organism evidence="1 2">
    <name type="scientific">Janthinobacterium lividum</name>
    <dbReference type="NCBI Taxonomy" id="29581"/>
    <lineage>
        <taxon>Bacteria</taxon>
        <taxon>Pseudomonadati</taxon>
        <taxon>Pseudomonadota</taxon>
        <taxon>Betaproteobacteria</taxon>
        <taxon>Burkholderiales</taxon>
        <taxon>Oxalobacteraceae</taxon>
        <taxon>Janthinobacterium</taxon>
    </lineage>
</organism>
<reference evidence="1 2" key="1">
    <citation type="submission" date="2016-10" db="EMBL/GenBank/DDBJ databases">
        <title>Updated version of Genome Assembly of Janthinobacterium lividum ERGS5:01.</title>
        <authorList>
            <person name="Kumar R."/>
            <person name="Acharya V."/>
            <person name="Singh D."/>
        </authorList>
    </citation>
    <scope>NUCLEOTIDE SEQUENCE [LARGE SCALE GENOMIC DNA]</scope>
    <source>
        <strain evidence="1 2">ERGS5:01</strain>
    </source>
</reference>
<sequence length="132" mass="14576">MLIIQDEKDKTINWPVKVEVAVDGGKIAKYEFTGTFKLLDDDQKDALAAKTKDDLSSDPETEAGSNAWKVTSVDNIMEFMVDWKGVVDKNKTPIDFNRENLLHAVRSKQGISILRAITTAIGEVGTGHIAKN</sequence>
<evidence type="ECO:0000313" key="1">
    <source>
        <dbReference type="EMBL" id="OFJ49602.1"/>
    </source>
</evidence>
<name>A0A1E8PTD5_9BURK</name>
<protein>
    <submittedName>
        <fullName evidence="1">Uncharacterized protein</fullName>
    </submittedName>
</protein>
<comment type="caution">
    <text evidence="1">The sequence shown here is derived from an EMBL/GenBank/DDBJ whole genome shotgun (WGS) entry which is preliminary data.</text>
</comment>
<gene>
    <name evidence="1" type="ORF">BA896_012725</name>
</gene>
<dbReference type="EMBL" id="MAQB02000001">
    <property type="protein sequence ID" value="OFJ49602.1"/>
    <property type="molecule type" value="Genomic_DNA"/>
</dbReference>
<dbReference type="Proteomes" id="UP000092634">
    <property type="component" value="Unassembled WGS sequence"/>
</dbReference>
<evidence type="ECO:0000313" key="2">
    <source>
        <dbReference type="Proteomes" id="UP000092634"/>
    </source>
</evidence>
<dbReference type="AlphaFoldDB" id="A0A1E8PTD5"/>
<accession>A0A1E8PTD5</accession>
<proteinExistence type="predicted"/>